<dbReference type="EMBL" id="AYZL01000020">
    <property type="protein sequence ID" value="KRN03747.1"/>
    <property type="molecule type" value="Genomic_DNA"/>
</dbReference>
<evidence type="ECO:0000313" key="1">
    <source>
        <dbReference type="EMBL" id="KRN03747.1"/>
    </source>
</evidence>
<dbReference type="RefSeq" id="WP_056975062.1">
    <property type="nucleotide sequence ID" value="NZ_AYZL01000020.1"/>
</dbReference>
<accession>A0A0R2DJW8</accession>
<dbReference type="STRING" id="1423744.FC86_GL000858"/>
<sequence>MNIYLIIGILLLIAALFSIVRQLVDHKKANAKARQILSSKKEFKNIQTTYLTLSPREALDKIKADYGLTILGTAKLYRMVKRQTKKEG</sequence>
<protein>
    <submittedName>
        <fullName evidence="1">Uncharacterized protein</fullName>
    </submittedName>
</protein>
<organism evidence="1 2">
    <name type="scientific">Holzapfeliella floricola DSM 23037 = JCM 16512</name>
    <dbReference type="NCBI Taxonomy" id="1423744"/>
    <lineage>
        <taxon>Bacteria</taxon>
        <taxon>Bacillati</taxon>
        <taxon>Bacillota</taxon>
        <taxon>Bacilli</taxon>
        <taxon>Lactobacillales</taxon>
        <taxon>Lactobacillaceae</taxon>
        <taxon>Holzapfeliella</taxon>
    </lineage>
</organism>
<dbReference type="Proteomes" id="UP000051378">
    <property type="component" value="Unassembled WGS sequence"/>
</dbReference>
<reference evidence="1 2" key="1">
    <citation type="journal article" date="2015" name="Genome Announc.">
        <title>Expanding the biotechnology potential of lactobacilli through comparative genomics of 213 strains and associated genera.</title>
        <authorList>
            <person name="Sun Z."/>
            <person name="Harris H.M."/>
            <person name="McCann A."/>
            <person name="Guo C."/>
            <person name="Argimon S."/>
            <person name="Zhang W."/>
            <person name="Yang X."/>
            <person name="Jeffery I.B."/>
            <person name="Cooney J.C."/>
            <person name="Kagawa T.F."/>
            <person name="Liu W."/>
            <person name="Song Y."/>
            <person name="Salvetti E."/>
            <person name="Wrobel A."/>
            <person name="Rasinkangas P."/>
            <person name="Parkhill J."/>
            <person name="Rea M.C."/>
            <person name="O'Sullivan O."/>
            <person name="Ritari J."/>
            <person name="Douillard F.P."/>
            <person name="Paul Ross R."/>
            <person name="Yang R."/>
            <person name="Briner A.E."/>
            <person name="Felis G.E."/>
            <person name="de Vos W.M."/>
            <person name="Barrangou R."/>
            <person name="Klaenhammer T.R."/>
            <person name="Caufield P.W."/>
            <person name="Cui Y."/>
            <person name="Zhang H."/>
            <person name="O'Toole P.W."/>
        </authorList>
    </citation>
    <scope>NUCLEOTIDE SEQUENCE [LARGE SCALE GENOMIC DNA]</scope>
    <source>
        <strain evidence="1 2">DSM 23037</strain>
    </source>
</reference>
<keyword evidence="2" id="KW-1185">Reference proteome</keyword>
<comment type="caution">
    <text evidence="1">The sequence shown here is derived from an EMBL/GenBank/DDBJ whole genome shotgun (WGS) entry which is preliminary data.</text>
</comment>
<gene>
    <name evidence="1" type="ORF">FC86_GL000858</name>
</gene>
<name>A0A0R2DJW8_9LACO</name>
<proteinExistence type="predicted"/>
<dbReference type="AlphaFoldDB" id="A0A0R2DJW8"/>
<dbReference type="PATRIC" id="fig|1423744.4.peg.882"/>
<evidence type="ECO:0000313" key="2">
    <source>
        <dbReference type="Proteomes" id="UP000051378"/>
    </source>
</evidence>